<dbReference type="HAMAP" id="MF_01249">
    <property type="entry name" value="HPr_kinase"/>
    <property type="match status" value="1"/>
</dbReference>
<dbReference type="SUPFAM" id="SSF75138">
    <property type="entry name" value="HprK N-terminal domain-like"/>
    <property type="match status" value="1"/>
</dbReference>
<keyword evidence="6 11" id="KW-0418">Kinase</keyword>
<feature type="active site" evidence="11">
    <location>
        <position position="138"/>
    </location>
</feature>
<dbReference type="Gene3D" id="3.40.1390.20">
    <property type="entry name" value="HprK N-terminal domain-like"/>
    <property type="match status" value="1"/>
</dbReference>
<proteinExistence type="inferred from homology"/>
<dbReference type="PANTHER" id="PTHR30305:SF1">
    <property type="entry name" value="HPR KINASE_PHOSPHORYLASE"/>
    <property type="match status" value="1"/>
</dbReference>
<dbReference type="CDD" id="cd01918">
    <property type="entry name" value="HprK_C"/>
    <property type="match status" value="1"/>
</dbReference>
<evidence type="ECO:0000256" key="8">
    <source>
        <dbReference type="ARBA" id="ARBA00023268"/>
    </source>
</evidence>
<dbReference type="InterPro" id="IPR011104">
    <property type="entry name" value="Hpr_kin/Pase_C"/>
</dbReference>
<feature type="region of interest" description="Important for the catalytic mechanism of dephosphorylation" evidence="11">
    <location>
        <begin position="266"/>
        <end position="271"/>
    </location>
</feature>
<evidence type="ECO:0000313" key="14">
    <source>
        <dbReference type="EMBL" id="WAH43861.1"/>
    </source>
</evidence>
<feature type="active site" evidence="11">
    <location>
        <position position="159"/>
    </location>
</feature>
<dbReference type="NCBIfam" id="TIGR00679">
    <property type="entry name" value="hpr-ser"/>
    <property type="match status" value="1"/>
</dbReference>
<dbReference type="GO" id="GO:0016301">
    <property type="term" value="F:kinase activity"/>
    <property type="evidence" value="ECO:0007669"/>
    <property type="project" value="UniProtKB-KW"/>
</dbReference>
<keyword evidence="3 11" id="KW-0723">Serine/threonine-protein kinase</keyword>
<sequence>MGNLTVQHLVDHFQLEVVAGRKGIDRIVTSADIHRPGLEFTGYIGYFPNERVQILGRTEITYLHSLDVRRRDMCIGAVVALEPPCFIVTRGQQELEFFVKHCDAKGIPLLRTDSKSTRFISLLGNYLERELADEQTIHGVCMNIFGVGVALCGESGIGKSELALSLIERGHRLVSDDIVRVKRVGPDALVGTHNINNREMLHLRGIGFIDVTRLFGSGAFQDETHLDVEIELIHWDDHVNTNLISLGSEDVHVEYLGVVIPRIDIPVRPGRDIASLVEVACKNWRLKREGYDALQVFQERIWTKS</sequence>
<gene>
    <name evidence="11 14" type="primary">hprK</name>
    <name evidence="14" type="ORF">NZD89_11005</name>
</gene>
<comment type="cofactor">
    <cofactor evidence="11">
        <name>Mg(2+)</name>
        <dbReference type="ChEBI" id="CHEBI:18420"/>
    </cofactor>
</comment>
<comment type="miscellaneous">
    <text evidence="11">Both phosphorylation and phosphorolysis are carried out by the same active site and suggest a common mechanism for both reactions.</text>
</comment>
<dbReference type="InterPro" id="IPR027417">
    <property type="entry name" value="P-loop_NTPase"/>
</dbReference>
<keyword evidence="11" id="KW-0479">Metal-binding</keyword>
<comment type="function">
    <text evidence="11">Catalyzes the ATP- as well as the pyrophosphate-dependent phosphorylation of a specific serine residue in HPr, a phosphocarrier protein of the phosphoenolpyruvate-dependent sugar phosphotransferase system (PTS). HprK/P also catalyzes the pyrophosphate-producing, inorganic phosphate-dependent dephosphorylation (phosphorolysis) of seryl-phosphorylated HPr (P-Ser-HPr). The two antagonistic activities of HprK/P are regulated by several intracellular metabolites, which change their concentration in response to the absence or presence of rapidly metabolisable carbon sources (glucose, fructose, etc.) in the growth medium. Therefore, by controlling the phosphorylation state of HPr, HPrK/P is a sensor enzyme that plays a major role in the regulation of carbon metabolism and sugar transport: it mediates carbon catabolite repression (CCR), and regulates PTS-catalyzed carbohydrate uptake and inducer exclusion.</text>
</comment>
<feature type="binding site" evidence="11">
    <location>
        <position position="160"/>
    </location>
    <ligand>
        <name>Mg(2+)</name>
        <dbReference type="ChEBI" id="CHEBI:18420"/>
    </ligand>
</feature>
<evidence type="ECO:0000256" key="6">
    <source>
        <dbReference type="ARBA" id="ARBA00022777"/>
    </source>
</evidence>
<dbReference type="RefSeq" id="WP_268007767.1">
    <property type="nucleotide sequence ID" value="NZ_BSUT01000001.1"/>
</dbReference>
<organism evidence="14 15">
    <name type="scientific">Alicyclobacillus fastidiosus</name>
    <dbReference type="NCBI Taxonomy" id="392011"/>
    <lineage>
        <taxon>Bacteria</taxon>
        <taxon>Bacillati</taxon>
        <taxon>Bacillota</taxon>
        <taxon>Bacilli</taxon>
        <taxon>Bacillales</taxon>
        <taxon>Alicyclobacillaceae</taxon>
        <taxon>Alicyclobacillus</taxon>
    </lineage>
</organism>
<protein>
    <recommendedName>
        <fullName evidence="11">HPr kinase/phosphorylase</fullName>
        <shortName evidence="11">HPrK/P</shortName>
        <ecNumber evidence="11">2.7.11.-</ecNumber>
        <ecNumber evidence="11">2.7.4.-</ecNumber>
    </recommendedName>
    <alternativeName>
        <fullName evidence="11">HPr(Ser) kinase/phosphorylase</fullName>
    </alternativeName>
</protein>
<comment type="similarity">
    <text evidence="2 11">Belongs to the HPrK/P family.</text>
</comment>
<evidence type="ECO:0000259" key="13">
    <source>
        <dbReference type="Pfam" id="PF07475"/>
    </source>
</evidence>
<feature type="region of interest" description="Important for the catalytic mechanism of both phosphorylation and dephosphorylation" evidence="11">
    <location>
        <begin position="201"/>
        <end position="210"/>
    </location>
</feature>
<feature type="domain" description="HPr(Ser) kinase/phosphorylase N-terminal" evidence="12">
    <location>
        <begin position="5"/>
        <end position="127"/>
    </location>
</feature>
<evidence type="ECO:0000256" key="7">
    <source>
        <dbReference type="ARBA" id="ARBA00022840"/>
    </source>
</evidence>
<keyword evidence="11" id="KW-0460">Magnesium</keyword>
<keyword evidence="4 11" id="KW-0808">Transferase</keyword>
<dbReference type="PANTHER" id="PTHR30305">
    <property type="entry name" value="PROTEIN YJDM-RELATED"/>
    <property type="match status" value="1"/>
</dbReference>
<keyword evidence="5 11" id="KW-0547">Nucleotide-binding</keyword>
<dbReference type="SUPFAM" id="SSF53795">
    <property type="entry name" value="PEP carboxykinase-like"/>
    <property type="match status" value="1"/>
</dbReference>
<comment type="domain">
    <text evidence="11">The Walker A ATP-binding motif also binds Pi and PPi.</text>
</comment>
<dbReference type="Proteomes" id="UP001164761">
    <property type="component" value="Chromosome"/>
</dbReference>
<dbReference type="EMBL" id="CP104067">
    <property type="protein sequence ID" value="WAH43861.1"/>
    <property type="molecule type" value="Genomic_DNA"/>
</dbReference>
<comment type="subunit">
    <text evidence="11">Homohexamer.</text>
</comment>
<keyword evidence="15" id="KW-1185">Reference proteome</keyword>
<comment type="catalytic activity">
    <reaction evidence="10 11">
        <text>[HPr protein]-O-phospho-L-serine + phosphate + H(+) = [HPr protein]-L-serine + diphosphate</text>
        <dbReference type="Rhea" id="RHEA:46604"/>
        <dbReference type="Rhea" id="RHEA-COMP:11602"/>
        <dbReference type="Rhea" id="RHEA-COMP:11603"/>
        <dbReference type="ChEBI" id="CHEBI:15378"/>
        <dbReference type="ChEBI" id="CHEBI:29999"/>
        <dbReference type="ChEBI" id="CHEBI:33019"/>
        <dbReference type="ChEBI" id="CHEBI:43474"/>
        <dbReference type="ChEBI" id="CHEBI:83421"/>
    </reaction>
</comment>
<evidence type="ECO:0000256" key="4">
    <source>
        <dbReference type="ARBA" id="ARBA00022679"/>
    </source>
</evidence>
<accession>A0ABY6ZLY6</accession>
<dbReference type="Gene3D" id="3.40.50.300">
    <property type="entry name" value="P-loop containing nucleotide triphosphate hydrolases"/>
    <property type="match status" value="1"/>
</dbReference>
<dbReference type="EC" id="2.7.11.-" evidence="11"/>
<dbReference type="Pfam" id="PF07475">
    <property type="entry name" value="Hpr_kinase_C"/>
    <property type="match status" value="1"/>
</dbReference>
<evidence type="ECO:0000256" key="3">
    <source>
        <dbReference type="ARBA" id="ARBA00022527"/>
    </source>
</evidence>
<keyword evidence="7 11" id="KW-0067">ATP-binding</keyword>
<evidence type="ECO:0000256" key="9">
    <source>
        <dbReference type="ARBA" id="ARBA00023277"/>
    </source>
</evidence>
<evidence type="ECO:0000256" key="10">
    <source>
        <dbReference type="ARBA" id="ARBA00047657"/>
    </source>
</evidence>
<comment type="catalytic activity">
    <reaction evidence="1 11">
        <text>[HPr protein]-L-serine + ATP = [HPr protein]-O-phospho-L-serine + ADP + H(+)</text>
        <dbReference type="Rhea" id="RHEA:46600"/>
        <dbReference type="Rhea" id="RHEA-COMP:11602"/>
        <dbReference type="Rhea" id="RHEA-COMP:11603"/>
        <dbReference type="ChEBI" id="CHEBI:15378"/>
        <dbReference type="ChEBI" id="CHEBI:29999"/>
        <dbReference type="ChEBI" id="CHEBI:30616"/>
        <dbReference type="ChEBI" id="CHEBI:83421"/>
        <dbReference type="ChEBI" id="CHEBI:456216"/>
    </reaction>
</comment>
<evidence type="ECO:0000256" key="2">
    <source>
        <dbReference type="ARBA" id="ARBA00006883"/>
    </source>
</evidence>
<evidence type="ECO:0000256" key="1">
    <source>
        <dbReference type="ARBA" id="ARBA00001120"/>
    </source>
</evidence>
<keyword evidence="9 11" id="KW-0119">Carbohydrate metabolism</keyword>
<feature type="active site" description="Proton acceptor; for phosphorylation activity. Proton donor; for dephosphorylation activity" evidence="11">
    <location>
        <position position="177"/>
    </location>
</feature>
<dbReference type="Pfam" id="PF02603">
    <property type="entry name" value="Hpr_kinase_N"/>
    <property type="match status" value="1"/>
</dbReference>
<keyword evidence="8 11" id="KW-0511">Multifunctional enzyme</keyword>
<name>A0ABY6ZLY6_9BACL</name>
<evidence type="ECO:0000256" key="5">
    <source>
        <dbReference type="ARBA" id="ARBA00022741"/>
    </source>
</evidence>
<dbReference type="EC" id="2.7.4.-" evidence="11"/>
<dbReference type="InterPro" id="IPR028979">
    <property type="entry name" value="Ser_kin/Pase_Hpr-like_N_sf"/>
</dbReference>
<evidence type="ECO:0000256" key="11">
    <source>
        <dbReference type="HAMAP-Rule" id="MF_01249"/>
    </source>
</evidence>
<evidence type="ECO:0000313" key="15">
    <source>
        <dbReference type="Proteomes" id="UP001164761"/>
    </source>
</evidence>
<reference evidence="14" key="1">
    <citation type="submission" date="2022-08" db="EMBL/GenBank/DDBJ databases">
        <title>Alicyclobacillus fastidiosus DSM 17978, complete genome.</title>
        <authorList>
            <person name="Wang Q."/>
            <person name="Cai R."/>
            <person name="Wang Z."/>
        </authorList>
    </citation>
    <scope>NUCLEOTIDE SEQUENCE</scope>
    <source>
        <strain evidence="14">DSM 17978</strain>
    </source>
</reference>
<dbReference type="InterPro" id="IPR011126">
    <property type="entry name" value="Hpr_kin/Pase_Hpr_N"/>
</dbReference>
<dbReference type="InterPro" id="IPR003755">
    <property type="entry name" value="HPr(Ser)_kin/Pase"/>
</dbReference>
<feature type="domain" description="HPr kinase/phosphorylase C-terminal" evidence="13">
    <location>
        <begin position="130"/>
        <end position="300"/>
    </location>
</feature>
<comment type="caution">
    <text evidence="11">Lacks conserved residue(s) required for the propagation of feature annotation.</text>
</comment>
<evidence type="ECO:0000259" key="12">
    <source>
        <dbReference type="Pfam" id="PF02603"/>
    </source>
</evidence>
<feature type="binding site" evidence="11">
    <location>
        <begin position="153"/>
        <end position="160"/>
    </location>
    <ligand>
        <name>ATP</name>
        <dbReference type="ChEBI" id="CHEBI:30616"/>
    </ligand>
</feature>